<proteinExistence type="predicted"/>
<feature type="transmembrane region" description="Helical" evidence="2">
    <location>
        <begin position="167"/>
        <end position="187"/>
    </location>
</feature>
<organism evidence="3 4">
    <name type="scientific">Lawsonibacter hominis</name>
    <dbReference type="NCBI Taxonomy" id="2763053"/>
    <lineage>
        <taxon>Bacteria</taxon>
        <taxon>Bacillati</taxon>
        <taxon>Bacillota</taxon>
        <taxon>Clostridia</taxon>
        <taxon>Eubacteriales</taxon>
        <taxon>Oscillospiraceae</taxon>
        <taxon>Lawsonibacter</taxon>
    </lineage>
</organism>
<feature type="transmembrane region" description="Helical" evidence="2">
    <location>
        <begin position="271"/>
        <end position="291"/>
    </location>
</feature>
<dbReference type="PANTHER" id="PTHR11360:SF284">
    <property type="entry name" value="EG:103B4.3 PROTEIN-RELATED"/>
    <property type="match status" value="1"/>
</dbReference>
<dbReference type="InterPro" id="IPR050327">
    <property type="entry name" value="Proton-linked_MCT"/>
</dbReference>
<name>A0A8J6J4C4_9FIRM</name>
<keyword evidence="4" id="KW-1185">Reference proteome</keyword>
<dbReference type="SUPFAM" id="SSF103473">
    <property type="entry name" value="MFS general substrate transporter"/>
    <property type="match status" value="1"/>
</dbReference>
<dbReference type="RefSeq" id="WP_186907451.1">
    <property type="nucleotide sequence ID" value="NZ_JACOPP010000007.1"/>
</dbReference>
<dbReference type="PANTHER" id="PTHR11360">
    <property type="entry name" value="MONOCARBOXYLATE TRANSPORTER"/>
    <property type="match status" value="1"/>
</dbReference>
<dbReference type="Pfam" id="PF07690">
    <property type="entry name" value="MFS_1"/>
    <property type="match status" value="1"/>
</dbReference>
<feature type="transmembrane region" description="Helical" evidence="2">
    <location>
        <begin position="238"/>
        <end position="259"/>
    </location>
</feature>
<evidence type="ECO:0000256" key="1">
    <source>
        <dbReference type="ARBA" id="ARBA00004651"/>
    </source>
</evidence>
<gene>
    <name evidence="3" type="ORF">H8S57_07430</name>
</gene>
<dbReference type="Proteomes" id="UP000661435">
    <property type="component" value="Unassembled WGS sequence"/>
</dbReference>
<feature type="transmembrane region" description="Helical" evidence="2">
    <location>
        <begin position="396"/>
        <end position="415"/>
    </location>
</feature>
<feature type="transmembrane region" description="Helical" evidence="2">
    <location>
        <begin position="102"/>
        <end position="126"/>
    </location>
</feature>
<feature type="transmembrane region" description="Helical" evidence="2">
    <location>
        <begin position="78"/>
        <end position="96"/>
    </location>
</feature>
<dbReference type="AlphaFoldDB" id="A0A8J6J4C4"/>
<accession>A0A8J6J4C4</accession>
<dbReference type="Gene3D" id="1.20.1250.20">
    <property type="entry name" value="MFS general substrate transporter like domains"/>
    <property type="match status" value="2"/>
</dbReference>
<feature type="transmembrane region" description="Helical" evidence="2">
    <location>
        <begin position="370"/>
        <end position="390"/>
    </location>
</feature>
<protein>
    <submittedName>
        <fullName evidence="3">MFS transporter</fullName>
    </submittedName>
</protein>
<feature type="transmembrane region" description="Helical" evidence="2">
    <location>
        <begin position="303"/>
        <end position="322"/>
    </location>
</feature>
<feature type="transmembrane region" description="Helical" evidence="2">
    <location>
        <begin position="51"/>
        <end position="71"/>
    </location>
</feature>
<reference evidence="3" key="1">
    <citation type="submission" date="2020-08" db="EMBL/GenBank/DDBJ databases">
        <title>Genome public.</title>
        <authorList>
            <person name="Liu C."/>
            <person name="Sun Q."/>
        </authorList>
    </citation>
    <scope>NUCLEOTIDE SEQUENCE</scope>
    <source>
        <strain evidence="3">NSJ-51</strain>
    </source>
</reference>
<keyword evidence="2" id="KW-0812">Transmembrane</keyword>
<evidence type="ECO:0000313" key="4">
    <source>
        <dbReference type="Proteomes" id="UP000661435"/>
    </source>
</evidence>
<feature type="transmembrane region" description="Helical" evidence="2">
    <location>
        <begin position="7"/>
        <end position="31"/>
    </location>
</feature>
<dbReference type="GO" id="GO:0022857">
    <property type="term" value="F:transmembrane transporter activity"/>
    <property type="evidence" value="ECO:0007669"/>
    <property type="project" value="InterPro"/>
</dbReference>
<sequence>MQKKKLYYGWIVTLLAGLTYFGSNGLLSASAGTIVSQVLLVKGWDAAQVSFTYTLKSVLGLGLPLVGLLLMKIGPRKCIFWTTTITAIFLALTGWVDSPIVFIFVYGVAVSFSMLFNDQLACFTAVNNWWDRRRGEQGGYVQALGALGGVVFPPIITWLFLNFSWKSALIIMAVLLMLITAIPQMIFMRDHPSELGLEMDGGPAEGKPAKPGKARRVYQGYKSPVDWEIKDAVRCPQLWIVGLAWGSTVFGYCAVQYFGMTHLIMNGFADITAASAVSIMSGALLVGSLILSPLTDRMNPKIALVLIGVVASVGCVLFDVAARSGSMPLMVLSMIVAGAPNGPIICAVMNTLVSYFGAKNYAGIQPYCNVLLTLIGAASSAVCGWALTQFGSLSNAYYVAAVFGVVISVAVLLFLKPPKVSEKMLAKYQAKAAQ</sequence>
<comment type="caution">
    <text evidence="3">The sequence shown here is derived from an EMBL/GenBank/DDBJ whole genome shotgun (WGS) entry which is preliminary data.</text>
</comment>
<evidence type="ECO:0000313" key="3">
    <source>
        <dbReference type="EMBL" id="MBC5733558.1"/>
    </source>
</evidence>
<keyword evidence="2" id="KW-1133">Transmembrane helix</keyword>
<comment type="subcellular location">
    <subcellularLocation>
        <location evidence="1">Cell membrane</location>
        <topology evidence="1">Multi-pass membrane protein</topology>
    </subcellularLocation>
</comment>
<dbReference type="EMBL" id="JACOPP010000007">
    <property type="protein sequence ID" value="MBC5733558.1"/>
    <property type="molecule type" value="Genomic_DNA"/>
</dbReference>
<feature type="transmembrane region" description="Helical" evidence="2">
    <location>
        <begin position="138"/>
        <end position="161"/>
    </location>
</feature>
<keyword evidence="2" id="KW-0472">Membrane</keyword>
<dbReference type="InterPro" id="IPR011701">
    <property type="entry name" value="MFS"/>
</dbReference>
<evidence type="ECO:0000256" key="2">
    <source>
        <dbReference type="SAM" id="Phobius"/>
    </source>
</evidence>
<dbReference type="InterPro" id="IPR036259">
    <property type="entry name" value="MFS_trans_sf"/>
</dbReference>
<feature type="transmembrane region" description="Helical" evidence="2">
    <location>
        <begin position="334"/>
        <end position="358"/>
    </location>
</feature>
<dbReference type="GO" id="GO:0005886">
    <property type="term" value="C:plasma membrane"/>
    <property type="evidence" value="ECO:0007669"/>
    <property type="project" value="UniProtKB-SubCell"/>
</dbReference>